<organism evidence="8 9">
    <name type="scientific">Entomospira nematocerorum</name>
    <dbReference type="NCBI Taxonomy" id="2719987"/>
    <lineage>
        <taxon>Bacteria</taxon>
        <taxon>Pseudomonadati</taxon>
        <taxon>Spirochaetota</taxon>
        <taxon>Spirochaetia</taxon>
        <taxon>Spirochaetales</taxon>
        <taxon>Spirochaetaceae</taxon>
        <taxon>Entomospira</taxon>
    </lineage>
</organism>
<dbReference type="PANTHER" id="PTHR30435:SF19">
    <property type="entry name" value="FLAGELLAR BASAL-BODY ROD PROTEIN FLGG"/>
    <property type="match status" value="1"/>
</dbReference>
<dbReference type="InterPro" id="IPR020013">
    <property type="entry name" value="Flagellar_FlgE/F/G"/>
</dbReference>
<evidence type="ECO:0000256" key="4">
    <source>
        <dbReference type="RuleBase" id="RU362116"/>
    </source>
</evidence>
<keyword evidence="3 4" id="KW-0975">Bacterial flagellum</keyword>
<sequence length="293" mass="32493">MVRGLYIGASGMQANENRMNVVANNLANVDLTGYKKDVSILKSFPEMLIQRSHDNGVVKLPIGSYDSSPIVGKLGTGVEYNETFTTFEQGSLKQTGNAFDLALANNDDTIARGFFVIETPQGERYTRNGTFILGKEGYLETKDGYRVLGDNGPIQVKLHNFVVGKDGTIYHNQAIDDDPRILTSARENDWSAREIVDRLRIVHFYDTMDQPAERYLAKVGNSMWSETELSGPAVDLEEKRPQVLQGFLEASSVNAVQEMVTMITVNRAYEASQKTIQSADNAIEQAISKVLRA</sequence>
<evidence type="ECO:0000256" key="2">
    <source>
        <dbReference type="ARBA" id="ARBA00009677"/>
    </source>
</evidence>
<dbReference type="NCBIfam" id="TIGR03506">
    <property type="entry name" value="FlgEFG_subfam"/>
    <property type="match status" value="1"/>
</dbReference>
<keyword evidence="8" id="KW-0282">Flagellum</keyword>
<keyword evidence="8" id="KW-0969">Cilium</keyword>
<dbReference type="GO" id="GO:0009425">
    <property type="term" value="C:bacterial-type flagellum basal body"/>
    <property type="evidence" value="ECO:0007669"/>
    <property type="project" value="UniProtKB-SubCell"/>
</dbReference>
<keyword evidence="9" id="KW-1185">Reference proteome</keyword>
<evidence type="ECO:0000256" key="1">
    <source>
        <dbReference type="ARBA" id="ARBA00004117"/>
    </source>
</evidence>
<reference evidence="8" key="1">
    <citation type="submission" date="2020-03" db="EMBL/GenBank/DDBJ databases">
        <title>Spirochaetal bacteria isolated from arthropods constitute a novel genus Entomospira genus novum within the order Spirochaetales.</title>
        <authorList>
            <person name="Grana-Miraglia L."/>
            <person name="Sikutova S."/>
            <person name="Fingerle V."/>
            <person name="Sing A."/>
            <person name="Castillo-Ramirez S."/>
            <person name="Margos G."/>
            <person name="Rudolf I."/>
        </authorList>
    </citation>
    <scope>NUCLEOTIDE SEQUENCE</scope>
    <source>
        <strain evidence="8">BR208</strain>
    </source>
</reference>
<protein>
    <submittedName>
        <fullName evidence="8">Flagellar hook-basal body protein</fullName>
    </submittedName>
</protein>
<dbReference type="AlphaFoldDB" id="A0A968KSW6"/>
<evidence type="ECO:0000259" key="5">
    <source>
        <dbReference type="Pfam" id="PF00460"/>
    </source>
</evidence>
<dbReference type="InterPro" id="IPR001444">
    <property type="entry name" value="Flag_bb_rod_N"/>
</dbReference>
<proteinExistence type="inferred from homology"/>
<comment type="similarity">
    <text evidence="2 4">Belongs to the flagella basal body rod proteins family.</text>
</comment>
<dbReference type="InterPro" id="IPR010930">
    <property type="entry name" value="Flg_bb/hook_C_dom"/>
</dbReference>
<dbReference type="RefSeq" id="WP_167703457.1">
    <property type="nucleotide sequence ID" value="NZ_CP118168.1"/>
</dbReference>
<evidence type="ECO:0000259" key="7">
    <source>
        <dbReference type="Pfam" id="PF22692"/>
    </source>
</evidence>
<dbReference type="SUPFAM" id="SSF117143">
    <property type="entry name" value="Flagellar hook protein flgE"/>
    <property type="match status" value="1"/>
</dbReference>
<evidence type="ECO:0000313" key="8">
    <source>
        <dbReference type="EMBL" id="NIZ47025.1"/>
    </source>
</evidence>
<accession>A0A968KSW6</accession>
<dbReference type="PANTHER" id="PTHR30435">
    <property type="entry name" value="FLAGELLAR PROTEIN"/>
    <property type="match status" value="1"/>
</dbReference>
<dbReference type="Proteomes" id="UP000752013">
    <property type="component" value="Unassembled WGS sequence"/>
</dbReference>
<comment type="subcellular location">
    <subcellularLocation>
        <location evidence="1 4">Bacterial flagellum basal body</location>
    </subcellularLocation>
</comment>
<name>A0A968KSW6_9SPIO</name>
<dbReference type="Pfam" id="PF22692">
    <property type="entry name" value="LlgE_F_G_D1"/>
    <property type="match status" value="1"/>
</dbReference>
<feature type="domain" description="Flagellar basal body rod protein N-terminal" evidence="5">
    <location>
        <begin position="5"/>
        <end position="35"/>
    </location>
</feature>
<dbReference type="InterPro" id="IPR053967">
    <property type="entry name" value="LlgE_F_G-like_D1"/>
</dbReference>
<evidence type="ECO:0000259" key="6">
    <source>
        <dbReference type="Pfam" id="PF06429"/>
    </source>
</evidence>
<gene>
    <name evidence="8" type="ORF">HCT46_03745</name>
</gene>
<evidence type="ECO:0000256" key="3">
    <source>
        <dbReference type="ARBA" id="ARBA00023143"/>
    </source>
</evidence>
<feature type="domain" description="Flagellar hook protein FlgE/F/G-like D1" evidence="7">
    <location>
        <begin position="112"/>
        <end position="170"/>
    </location>
</feature>
<keyword evidence="8" id="KW-0966">Cell projection</keyword>
<dbReference type="EMBL" id="JAATLK010000001">
    <property type="protein sequence ID" value="NIZ47025.1"/>
    <property type="molecule type" value="Genomic_DNA"/>
</dbReference>
<evidence type="ECO:0000313" key="9">
    <source>
        <dbReference type="Proteomes" id="UP000752013"/>
    </source>
</evidence>
<dbReference type="InterPro" id="IPR037925">
    <property type="entry name" value="FlgE/F/G-like"/>
</dbReference>
<comment type="caution">
    <text evidence="8">The sequence shown here is derived from an EMBL/GenBank/DDBJ whole genome shotgun (WGS) entry which is preliminary data.</text>
</comment>
<dbReference type="Pfam" id="PF06429">
    <property type="entry name" value="Flg_bbr_C"/>
    <property type="match status" value="1"/>
</dbReference>
<dbReference type="GO" id="GO:0071978">
    <property type="term" value="P:bacterial-type flagellum-dependent swarming motility"/>
    <property type="evidence" value="ECO:0007669"/>
    <property type="project" value="TreeGrafter"/>
</dbReference>
<dbReference type="Pfam" id="PF00460">
    <property type="entry name" value="Flg_bb_rod"/>
    <property type="match status" value="1"/>
</dbReference>
<feature type="domain" description="Flagellar basal-body/hook protein C-terminal" evidence="6">
    <location>
        <begin position="245"/>
        <end position="287"/>
    </location>
</feature>